<gene>
    <name evidence="1" type="ORF">SPIL2461_LOCUS18162</name>
</gene>
<comment type="caution">
    <text evidence="1">The sequence shown here is derived from an EMBL/GenBank/DDBJ whole genome shotgun (WGS) entry which is preliminary data.</text>
</comment>
<name>A0A812WAC6_SYMPI</name>
<proteinExistence type="predicted"/>
<dbReference type="OrthoDB" id="432766at2759"/>
<dbReference type="EMBL" id="CAJNIZ010043637">
    <property type="protein sequence ID" value="CAE7664926.1"/>
    <property type="molecule type" value="Genomic_DNA"/>
</dbReference>
<reference evidence="1" key="1">
    <citation type="submission" date="2021-02" db="EMBL/GenBank/DDBJ databases">
        <authorList>
            <person name="Dougan E. K."/>
            <person name="Rhodes N."/>
            <person name="Thang M."/>
            <person name="Chan C."/>
        </authorList>
    </citation>
    <scope>NUCLEOTIDE SEQUENCE</scope>
</reference>
<dbReference type="Proteomes" id="UP000649617">
    <property type="component" value="Unassembled WGS sequence"/>
</dbReference>
<accession>A0A812WAC6</accession>
<dbReference type="AlphaFoldDB" id="A0A812WAC6"/>
<keyword evidence="2" id="KW-1185">Reference proteome</keyword>
<sequence length="741" mass="81220">MMQVGKARYRTRLCLSPIKKACLDLPFLYTLFQTYFVRHRSHTCAQLYEVLLPLLEATEEGDAWPTTPQRAGTCYTKCIFLALKVLLGQLGLETAGLKKWMLNFRIFYLEKMVEDLQQSCHKLTISDRIILTVALKQVARRCVRQNSASVARGRVHVCLQKIWLAAPPMPWLGLFAAKLETKDRPLEFPKSSRSFKGFQLLAASATIPPEVQNAFAGPSATKAANPHVDLTGIASASASGPSLDAVLQAALMCDRLEEVLSCSYRSKQLIVGIVESLVFADGRSLWLVDLGVLSLARGREVLTAIHRLGSHLLAGARSNFLGRCSAASALLALASLLELFERVLMVTKDSKLATAVAAATSKSDRAGGGALGAALWSLRPWQKDGRPPSLADLTAWMPLTSPAMLEVRRRLCRNQQKVERVEGTTCSLYMEEPSVILFGPPEHQGSELSSTEAVGCGRAFTELVTKLVSLHPLKMPNMPTVDRPYQDWEVQVAWAFDEGLDTACPEWAQARDLAVFFQMLVGSLPALAQSLEGGAVPPAADHVLAAGSVGKCGFSLNLFNPPCKLTVNLLHSCVIPSRHANFLFSQPSLAHPKVLCPSLPHLRFGRNLENEIASAPALPNFDFSLTQAQAEALLMILNCPGLRIPMLIQFVVPNHIALLHNRQFQRIFFACLFEPGSFPKDSKDEKGSAAPPRVESLQQAQVPCIDPLAVEFGWLCTEMATKQQLRMFRAKTASREGCEMG</sequence>
<evidence type="ECO:0000313" key="2">
    <source>
        <dbReference type="Proteomes" id="UP000649617"/>
    </source>
</evidence>
<evidence type="ECO:0000313" key="1">
    <source>
        <dbReference type="EMBL" id="CAE7664926.1"/>
    </source>
</evidence>
<protein>
    <submittedName>
        <fullName evidence="1">Uncharacterized protein</fullName>
    </submittedName>
</protein>
<organism evidence="1 2">
    <name type="scientific">Symbiodinium pilosum</name>
    <name type="common">Dinoflagellate</name>
    <dbReference type="NCBI Taxonomy" id="2952"/>
    <lineage>
        <taxon>Eukaryota</taxon>
        <taxon>Sar</taxon>
        <taxon>Alveolata</taxon>
        <taxon>Dinophyceae</taxon>
        <taxon>Suessiales</taxon>
        <taxon>Symbiodiniaceae</taxon>
        <taxon>Symbiodinium</taxon>
    </lineage>
</organism>